<proteinExistence type="predicted"/>
<accession>A0ABX7IC37</accession>
<evidence type="ECO:0008006" key="3">
    <source>
        <dbReference type="Google" id="ProtNLM"/>
    </source>
</evidence>
<gene>
    <name evidence="1" type="ORF">HWI92_18175</name>
</gene>
<dbReference type="RefSeq" id="WP_204657916.1">
    <property type="nucleotide sequence ID" value="NZ_CP056775.1"/>
</dbReference>
<organism evidence="1 2">
    <name type="scientific">Dyadobacter sandarakinus</name>
    <dbReference type="NCBI Taxonomy" id="2747268"/>
    <lineage>
        <taxon>Bacteria</taxon>
        <taxon>Pseudomonadati</taxon>
        <taxon>Bacteroidota</taxon>
        <taxon>Cytophagia</taxon>
        <taxon>Cytophagales</taxon>
        <taxon>Spirosomataceae</taxon>
        <taxon>Dyadobacter</taxon>
    </lineage>
</organism>
<name>A0ABX7IC37_9BACT</name>
<sequence length="189" mass="21574">MTYCFMALLGCSESNLPPFTSWGYMNADMNGQEWQSTYRNAYQVTQALFPDASANACSRENHLVSSLFSTFGEERRELRFENFPLKVGQYKVHPQIINYECRASDSVRAVLYICTADGDVVEGSYNVVPSESNIFQITKYNPENEEITGTFQVTFTTHSPLLLAYLPDTLRFTHGIFHSKNVPPLKRKR</sequence>
<evidence type="ECO:0000313" key="1">
    <source>
        <dbReference type="EMBL" id="QRR02703.1"/>
    </source>
</evidence>
<dbReference type="EMBL" id="CP056775">
    <property type="protein sequence ID" value="QRR02703.1"/>
    <property type="molecule type" value="Genomic_DNA"/>
</dbReference>
<dbReference type="Proteomes" id="UP000612680">
    <property type="component" value="Chromosome"/>
</dbReference>
<evidence type="ECO:0000313" key="2">
    <source>
        <dbReference type="Proteomes" id="UP000612680"/>
    </source>
</evidence>
<keyword evidence="2" id="KW-1185">Reference proteome</keyword>
<reference evidence="1 2" key="1">
    <citation type="submission" date="2020-06" db="EMBL/GenBank/DDBJ databases">
        <title>Dyadobacter sandarakinus sp. nov., isolated from the soil of the Arctic Yellow River Station.</title>
        <authorList>
            <person name="Zhang Y."/>
            <person name="Peng F."/>
        </authorList>
    </citation>
    <scope>NUCLEOTIDE SEQUENCE [LARGE SCALE GENOMIC DNA]</scope>
    <source>
        <strain evidence="1 2">Q3-56</strain>
    </source>
</reference>
<protein>
    <recommendedName>
        <fullName evidence="3">Lipoprotein</fullName>
    </recommendedName>
</protein>